<dbReference type="RefSeq" id="WP_238180973.1">
    <property type="nucleotide sequence ID" value="NZ_BPRB01000028.1"/>
</dbReference>
<feature type="domain" description="Glycosyltransferase 2-like" evidence="1">
    <location>
        <begin position="30"/>
        <end position="162"/>
    </location>
</feature>
<dbReference type="Gene3D" id="3.90.550.10">
    <property type="entry name" value="Spore Coat Polysaccharide Biosynthesis Protein SpsA, Chain A"/>
    <property type="match status" value="1"/>
</dbReference>
<dbReference type="PANTHER" id="PTHR43685">
    <property type="entry name" value="GLYCOSYLTRANSFERASE"/>
    <property type="match status" value="1"/>
</dbReference>
<sequence>MSAGAAIEPGHEVVLAHGDDGEAVPAGCVTVAVSLFNYERFIVDALDSVHGQTHSDLDLVVVDDRSTDRGLEAVSAWMASHHARFRRARLLRHRRNGGLSAARNTAFADARTEAVFVLDADNQLYPSAIEKLAAILDRTGAAVAYSQIEVFGNERGLGQGAEWDRDLFRIGNYVDAMALIAKRAWAMVGGYGPLDLGWEDYDLWLSFIEHGLHGVYVPEVLCRYRVHGQSMLRTVTDIRQERVRAQIAYRHPWVDL</sequence>
<accession>A0ABQ4TXL5</accession>
<keyword evidence="3" id="KW-1185">Reference proteome</keyword>
<dbReference type="InterPro" id="IPR050834">
    <property type="entry name" value="Glycosyltransf_2"/>
</dbReference>
<proteinExistence type="predicted"/>
<reference evidence="2" key="2">
    <citation type="submission" date="2021-08" db="EMBL/GenBank/DDBJ databases">
        <authorList>
            <person name="Tani A."/>
            <person name="Ola A."/>
            <person name="Ogura Y."/>
            <person name="Katsura K."/>
            <person name="Hayashi T."/>
        </authorList>
    </citation>
    <scope>NUCLEOTIDE SEQUENCE</scope>
    <source>
        <strain evidence="2">DSM 23632</strain>
    </source>
</reference>
<organism evidence="2 3">
    <name type="scientific">Methylobacterium trifolii</name>
    <dbReference type="NCBI Taxonomy" id="1003092"/>
    <lineage>
        <taxon>Bacteria</taxon>
        <taxon>Pseudomonadati</taxon>
        <taxon>Pseudomonadota</taxon>
        <taxon>Alphaproteobacteria</taxon>
        <taxon>Hyphomicrobiales</taxon>
        <taxon>Methylobacteriaceae</taxon>
        <taxon>Methylobacterium</taxon>
    </lineage>
</organism>
<dbReference type="Pfam" id="PF00535">
    <property type="entry name" value="Glycos_transf_2"/>
    <property type="match status" value="1"/>
</dbReference>
<name>A0ABQ4TXL5_9HYPH</name>
<evidence type="ECO:0000313" key="2">
    <source>
        <dbReference type="EMBL" id="GJE58340.1"/>
    </source>
</evidence>
<gene>
    <name evidence="2" type="primary">kfoC</name>
    <name evidence="2" type="ORF">MPOCJGCO_0419</name>
</gene>
<evidence type="ECO:0000259" key="1">
    <source>
        <dbReference type="Pfam" id="PF00535"/>
    </source>
</evidence>
<evidence type="ECO:0000313" key="3">
    <source>
        <dbReference type="Proteomes" id="UP001055057"/>
    </source>
</evidence>
<dbReference type="SUPFAM" id="SSF53448">
    <property type="entry name" value="Nucleotide-diphospho-sugar transferases"/>
    <property type="match status" value="1"/>
</dbReference>
<dbReference type="CDD" id="cd00761">
    <property type="entry name" value="Glyco_tranf_GTA_type"/>
    <property type="match status" value="1"/>
</dbReference>
<dbReference type="Proteomes" id="UP001055057">
    <property type="component" value="Unassembled WGS sequence"/>
</dbReference>
<comment type="caution">
    <text evidence="2">The sequence shown here is derived from an EMBL/GenBank/DDBJ whole genome shotgun (WGS) entry which is preliminary data.</text>
</comment>
<dbReference type="EMBL" id="BPRB01000028">
    <property type="protein sequence ID" value="GJE58340.1"/>
    <property type="molecule type" value="Genomic_DNA"/>
</dbReference>
<protein>
    <submittedName>
        <fullName evidence="2">Chondroitin synthase</fullName>
    </submittedName>
</protein>
<reference evidence="2" key="1">
    <citation type="journal article" date="2021" name="Front. Microbiol.">
        <title>Comprehensive Comparative Genomics and Phenotyping of Methylobacterium Species.</title>
        <authorList>
            <person name="Alessa O."/>
            <person name="Ogura Y."/>
            <person name="Fujitani Y."/>
            <person name="Takami H."/>
            <person name="Hayashi T."/>
            <person name="Sahin N."/>
            <person name="Tani A."/>
        </authorList>
    </citation>
    <scope>NUCLEOTIDE SEQUENCE</scope>
    <source>
        <strain evidence="2">DSM 23632</strain>
    </source>
</reference>
<dbReference type="InterPro" id="IPR001173">
    <property type="entry name" value="Glyco_trans_2-like"/>
</dbReference>
<dbReference type="InterPro" id="IPR029044">
    <property type="entry name" value="Nucleotide-diphossugar_trans"/>
</dbReference>
<dbReference type="PANTHER" id="PTHR43685:SF2">
    <property type="entry name" value="GLYCOSYLTRANSFERASE 2-LIKE DOMAIN-CONTAINING PROTEIN"/>
    <property type="match status" value="1"/>
</dbReference>